<dbReference type="Gene3D" id="3.50.50.60">
    <property type="entry name" value="FAD/NAD(P)-binding domain"/>
    <property type="match status" value="1"/>
</dbReference>
<evidence type="ECO:0000256" key="6">
    <source>
        <dbReference type="ARBA" id="ARBA00023002"/>
    </source>
</evidence>
<dbReference type="PANTHER" id="PTHR11552">
    <property type="entry name" value="GLUCOSE-METHANOL-CHOLINE GMC OXIDOREDUCTASE"/>
    <property type="match status" value="1"/>
</dbReference>
<evidence type="ECO:0000256" key="1">
    <source>
        <dbReference type="ARBA" id="ARBA00001974"/>
    </source>
</evidence>
<dbReference type="EMBL" id="MLYV02000768">
    <property type="protein sequence ID" value="PSR77915.1"/>
    <property type="molecule type" value="Genomic_DNA"/>
</dbReference>
<dbReference type="STRING" id="98765.A0A2R6NVY2"/>
<sequence length="105" mass="11368">MDPSIIPDPSKHHITIAAVYMRPFSRGNVHLASTDPLALPRIDPNYLAIQDFGSTSMLPLNQGGVVDPNLKVYGTSNVYIADASIIPLEIVTHTMATVYANAHKV</sequence>
<reference evidence="8 9" key="1">
    <citation type="submission" date="2018-02" db="EMBL/GenBank/DDBJ databases">
        <title>Genome sequence of the basidiomycete white-rot fungus Phlebia centrifuga.</title>
        <authorList>
            <person name="Granchi Z."/>
            <person name="Peng M."/>
            <person name="de Vries R.P."/>
            <person name="Hilden K."/>
            <person name="Makela M.R."/>
            <person name="Grigoriev I."/>
            <person name="Riley R."/>
        </authorList>
    </citation>
    <scope>NUCLEOTIDE SEQUENCE [LARGE SCALE GENOMIC DNA]</scope>
    <source>
        <strain evidence="8 9">FBCC195</strain>
    </source>
</reference>
<accession>A0A2R6NVY2</accession>
<protein>
    <recommendedName>
        <fullName evidence="7">Glucose-methanol-choline oxidoreductase C-terminal domain-containing protein</fullName>
    </recommendedName>
</protein>
<dbReference type="AlphaFoldDB" id="A0A2R6NVY2"/>
<evidence type="ECO:0000313" key="8">
    <source>
        <dbReference type="EMBL" id="PSR77915.1"/>
    </source>
</evidence>
<dbReference type="GO" id="GO:0050660">
    <property type="term" value="F:flavin adenine dinucleotide binding"/>
    <property type="evidence" value="ECO:0007669"/>
    <property type="project" value="InterPro"/>
</dbReference>
<comment type="similarity">
    <text evidence="2">Belongs to the GMC oxidoreductase family.</text>
</comment>
<dbReference type="OrthoDB" id="269227at2759"/>
<comment type="cofactor">
    <cofactor evidence="1">
        <name>FAD</name>
        <dbReference type="ChEBI" id="CHEBI:57692"/>
    </cofactor>
</comment>
<evidence type="ECO:0000259" key="7">
    <source>
        <dbReference type="Pfam" id="PF05199"/>
    </source>
</evidence>
<evidence type="ECO:0000313" key="9">
    <source>
        <dbReference type="Proteomes" id="UP000186601"/>
    </source>
</evidence>
<dbReference type="SUPFAM" id="SSF54373">
    <property type="entry name" value="FAD-linked reductases, C-terminal domain"/>
    <property type="match status" value="1"/>
</dbReference>
<evidence type="ECO:0000256" key="2">
    <source>
        <dbReference type="ARBA" id="ARBA00010790"/>
    </source>
</evidence>
<dbReference type="InterPro" id="IPR036188">
    <property type="entry name" value="FAD/NAD-bd_sf"/>
</dbReference>
<dbReference type="Gene3D" id="3.30.560.10">
    <property type="entry name" value="Glucose Oxidase, domain 3"/>
    <property type="match status" value="2"/>
</dbReference>
<dbReference type="Pfam" id="PF05199">
    <property type="entry name" value="GMC_oxred_C"/>
    <property type="match status" value="1"/>
</dbReference>
<dbReference type="Proteomes" id="UP000186601">
    <property type="component" value="Unassembled WGS sequence"/>
</dbReference>
<dbReference type="SUPFAM" id="SSF51905">
    <property type="entry name" value="FAD/NAD(P)-binding domain"/>
    <property type="match status" value="1"/>
</dbReference>
<keyword evidence="9" id="KW-1185">Reference proteome</keyword>
<keyword evidence="3" id="KW-0285">Flavoprotein</keyword>
<name>A0A2R6NVY2_9APHY</name>
<keyword evidence="5" id="KW-0274">FAD</keyword>
<evidence type="ECO:0000256" key="3">
    <source>
        <dbReference type="ARBA" id="ARBA00022630"/>
    </source>
</evidence>
<feature type="domain" description="Glucose-methanol-choline oxidoreductase C-terminal" evidence="7">
    <location>
        <begin position="52"/>
        <end position="102"/>
    </location>
</feature>
<organism evidence="8 9">
    <name type="scientific">Hermanssonia centrifuga</name>
    <dbReference type="NCBI Taxonomy" id="98765"/>
    <lineage>
        <taxon>Eukaryota</taxon>
        <taxon>Fungi</taxon>
        <taxon>Dikarya</taxon>
        <taxon>Basidiomycota</taxon>
        <taxon>Agaricomycotina</taxon>
        <taxon>Agaricomycetes</taxon>
        <taxon>Polyporales</taxon>
        <taxon>Meruliaceae</taxon>
        <taxon>Hermanssonia</taxon>
    </lineage>
</organism>
<dbReference type="InterPro" id="IPR007867">
    <property type="entry name" value="GMC_OxRtase_C"/>
</dbReference>
<evidence type="ECO:0000256" key="4">
    <source>
        <dbReference type="ARBA" id="ARBA00022729"/>
    </source>
</evidence>
<dbReference type="GO" id="GO:0016614">
    <property type="term" value="F:oxidoreductase activity, acting on CH-OH group of donors"/>
    <property type="evidence" value="ECO:0007669"/>
    <property type="project" value="InterPro"/>
</dbReference>
<evidence type="ECO:0000256" key="5">
    <source>
        <dbReference type="ARBA" id="ARBA00022827"/>
    </source>
</evidence>
<dbReference type="InterPro" id="IPR012132">
    <property type="entry name" value="GMC_OxRdtase"/>
</dbReference>
<proteinExistence type="inferred from homology"/>
<gene>
    <name evidence="8" type="ORF">PHLCEN_2v7657</name>
</gene>
<keyword evidence="6" id="KW-0560">Oxidoreductase</keyword>
<comment type="caution">
    <text evidence="8">The sequence shown here is derived from an EMBL/GenBank/DDBJ whole genome shotgun (WGS) entry which is preliminary data.</text>
</comment>
<keyword evidence="4" id="KW-0732">Signal</keyword>
<dbReference type="PANTHER" id="PTHR11552:SF201">
    <property type="entry name" value="GLUCOSE-METHANOL-CHOLINE OXIDOREDUCTASE N-TERMINAL DOMAIN-CONTAINING PROTEIN"/>
    <property type="match status" value="1"/>
</dbReference>